<dbReference type="InterPro" id="IPR008758">
    <property type="entry name" value="Peptidase_S28"/>
</dbReference>
<evidence type="ECO:0000256" key="5">
    <source>
        <dbReference type="ARBA" id="ARBA00023180"/>
    </source>
</evidence>
<evidence type="ECO:0000256" key="2">
    <source>
        <dbReference type="ARBA" id="ARBA00022670"/>
    </source>
</evidence>
<dbReference type="Gene3D" id="1.20.120.980">
    <property type="entry name" value="Serine carboxypeptidase S28, SKS domain"/>
    <property type="match status" value="1"/>
</dbReference>
<evidence type="ECO:0000256" key="1">
    <source>
        <dbReference type="ARBA" id="ARBA00011079"/>
    </source>
</evidence>
<dbReference type="Proteomes" id="UP000824469">
    <property type="component" value="Unassembled WGS sequence"/>
</dbReference>
<accession>A0AA38GV69</accession>
<feature type="signal peptide" evidence="6">
    <location>
        <begin position="1"/>
        <end position="27"/>
    </location>
</feature>
<evidence type="ECO:0000313" key="7">
    <source>
        <dbReference type="EMBL" id="KAH9329624.1"/>
    </source>
</evidence>
<dbReference type="Gene3D" id="3.40.50.1820">
    <property type="entry name" value="alpha/beta hydrolase"/>
    <property type="match status" value="1"/>
</dbReference>
<evidence type="ECO:0000313" key="8">
    <source>
        <dbReference type="Proteomes" id="UP000824469"/>
    </source>
</evidence>
<evidence type="ECO:0000256" key="6">
    <source>
        <dbReference type="SAM" id="SignalP"/>
    </source>
</evidence>
<dbReference type="GO" id="GO:0006508">
    <property type="term" value="P:proteolysis"/>
    <property type="evidence" value="ECO:0007669"/>
    <property type="project" value="UniProtKB-KW"/>
</dbReference>
<keyword evidence="8" id="KW-1185">Reference proteome</keyword>
<dbReference type="PANTHER" id="PTHR11010">
    <property type="entry name" value="PROTEASE S28 PRO-X CARBOXYPEPTIDASE-RELATED"/>
    <property type="match status" value="1"/>
</dbReference>
<dbReference type="GO" id="GO:0008239">
    <property type="term" value="F:dipeptidyl-peptidase activity"/>
    <property type="evidence" value="ECO:0007669"/>
    <property type="project" value="TreeGrafter"/>
</dbReference>
<name>A0AA38GV69_TAXCH</name>
<comment type="caution">
    <text evidence="7">The sequence shown here is derived from an EMBL/GenBank/DDBJ whole genome shotgun (WGS) entry which is preliminary data.</text>
</comment>
<sequence length="462" mass="51422">MAMAIWICCRIFCTFVLLSALVPAAHSHGLIHPSLIMRRKSHPPPFSASPSAQYDVKYFTQNLDHFSFTPESYVKFQQKYLINSIHWGGASSNSPIFVYAGNEGYIEWFTQNTGFMFDIAPKFKALLVFIEHRYYGESMPFGSKDVAYRNASTMGYLSSSQALADFATLIIDLKKNLTAENSPVVVFGGSYGGMLAAWFRLKYPHVVIGALSSSAPILAFDFITPPDGFDNVVSNDFRSESENCFKVIKDSWKILDEMSSSPSGRKTLKDSFRLCKDGDVDGVGGWLSGAYYEAAETDYPTPANFIQNLPAYPVKQMCKAIDNPSGGTDMPSRLYGAANIFYNYTGNMSCFDLGASDPHGEGGWGFQYCTEMQMPMSDDPKESMFPESTFNYTEEMQGCTSQYGVEPRPHWITTEFGGHNIKRVLKRFGSNIIFFNGLRDPWSSGGVLEDINESIVAIVAKK</sequence>
<dbReference type="AlphaFoldDB" id="A0AA38GV69"/>
<dbReference type="SUPFAM" id="SSF53474">
    <property type="entry name" value="alpha/beta-Hydrolases"/>
    <property type="match status" value="2"/>
</dbReference>
<organism evidence="7 8">
    <name type="scientific">Taxus chinensis</name>
    <name type="common">Chinese yew</name>
    <name type="synonym">Taxus wallichiana var. chinensis</name>
    <dbReference type="NCBI Taxonomy" id="29808"/>
    <lineage>
        <taxon>Eukaryota</taxon>
        <taxon>Viridiplantae</taxon>
        <taxon>Streptophyta</taxon>
        <taxon>Embryophyta</taxon>
        <taxon>Tracheophyta</taxon>
        <taxon>Spermatophyta</taxon>
        <taxon>Pinopsida</taxon>
        <taxon>Pinidae</taxon>
        <taxon>Conifers II</taxon>
        <taxon>Cupressales</taxon>
        <taxon>Taxaceae</taxon>
        <taxon>Taxus</taxon>
    </lineage>
</organism>
<comment type="similarity">
    <text evidence="1">Belongs to the peptidase S28 family.</text>
</comment>
<dbReference type="InterPro" id="IPR029058">
    <property type="entry name" value="AB_hydrolase_fold"/>
</dbReference>
<dbReference type="EMBL" id="JAHRHJ020000001">
    <property type="protein sequence ID" value="KAH9329624.1"/>
    <property type="molecule type" value="Genomic_DNA"/>
</dbReference>
<dbReference type="FunFam" id="1.20.120.980:FF:000001">
    <property type="entry name" value="Dipeptidyl peptidase 7"/>
    <property type="match status" value="1"/>
</dbReference>
<dbReference type="GO" id="GO:0070008">
    <property type="term" value="F:serine-type exopeptidase activity"/>
    <property type="evidence" value="ECO:0007669"/>
    <property type="project" value="InterPro"/>
</dbReference>
<dbReference type="PANTHER" id="PTHR11010:SF120">
    <property type="entry name" value="LYSOSOMAL PRO-X CARBOXYPEPTIDASE"/>
    <property type="match status" value="1"/>
</dbReference>
<gene>
    <name evidence="7" type="ORF">KI387_001732</name>
</gene>
<keyword evidence="5" id="KW-0325">Glycoprotein</keyword>
<keyword evidence="4" id="KW-0378">Hydrolase</keyword>
<evidence type="ECO:0000256" key="3">
    <source>
        <dbReference type="ARBA" id="ARBA00022729"/>
    </source>
</evidence>
<reference evidence="7 8" key="1">
    <citation type="journal article" date="2021" name="Nat. Plants">
        <title>The Taxus genome provides insights into paclitaxel biosynthesis.</title>
        <authorList>
            <person name="Xiong X."/>
            <person name="Gou J."/>
            <person name="Liao Q."/>
            <person name="Li Y."/>
            <person name="Zhou Q."/>
            <person name="Bi G."/>
            <person name="Li C."/>
            <person name="Du R."/>
            <person name="Wang X."/>
            <person name="Sun T."/>
            <person name="Guo L."/>
            <person name="Liang H."/>
            <person name="Lu P."/>
            <person name="Wu Y."/>
            <person name="Zhang Z."/>
            <person name="Ro D.K."/>
            <person name="Shang Y."/>
            <person name="Huang S."/>
            <person name="Yan J."/>
        </authorList>
    </citation>
    <scope>NUCLEOTIDE SEQUENCE [LARGE SCALE GENOMIC DNA]</scope>
    <source>
        <strain evidence="7">Ta-2019</strain>
    </source>
</reference>
<feature type="chain" id="PRO_5041430984" description="Lysosomal Pro-X carboxypeptidase" evidence="6">
    <location>
        <begin position="28"/>
        <end position="462"/>
    </location>
</feature>
<keyword evidence="2" id="KW-0645">Protease</keyword>
<dbReference type="InterPro" id="IPR042269">
    <property type="entry name" value="Ser_carbopepase_S28_SKS"/>
</dbReference>
<evidence type="ECO:0000256" key="4">
    <source>
        <dbReference type="ARBA" id="ARBA00022801"/>
    </source>
</evidence>
<proteinExistence type="inferred from homology"/>
<protein>
    <recommendedName>
        <fullName evidence="9">Lysosomal Pro-X carboxypeptidase</fullName>
    </recommendedName>
</protein>
<keyword evidence="3 6" id="KW-0732">Signal</keyword>
<evidence type="ECO:0008006" key="9">
    <source>
        <dbReference type="Google" id="ProtNLM"/>
    </source>
</evidence>
<feature type="non-terminal residue" evidence="7">
    <location>
        <position position="1"/>
    </location>
</feature>
<dbReference type="Pfam" id="PF05577">
    <property type="entry name" value="Peptidase_S28"/>
    <property type="match status" value="1"/>
</dbReference>